<feature type="region of interest" description="Disordered" evidence="1">
    <location>
        <begin position="1"/>
        <end position="51"/>
    </location>
</feature>
<reference evidence="2 3" key="1">
    <citation type="submission" date="2024-04" db="EMBL/GenBank/DDBJ databases">
        <authorList>
            <person name="Fracassetti M."/>
        </authorList>
    </citation>
    <scope>NUCLEOTIDE SEQUENCE [LARGE SCALE GENOMIC DNA]</scope>
</reference>
<dbReference type="AlphaFoldDB" id="A0AAV2CHA5"/>
<accession>A0AAV2CHA5</accession>
<proteinExistence type="predicted"/>
<evidence type="ECO:0000313" key="2">
    <source>
        <dbReference type="EMBL" id="CAL1355903.1"/>
    </source>
</evidence>
<dbReference type="EMBL" id="OZ034813">
    <property type="protein sequence ID" value="CAL1355903.1"/>
    <property type="molecule type" value="Genomic_DNA"/>
</dbReference>
<sequence length="99" mass="11099">MGKTTATDPDDEHREKRRMRQNTKLSESFDDDESVSPSESSAEDTRSPPQTALAIGARNWVVILLRLAPHSDEFHPTTTPSNYLANSHLHRLCCSLPLI</sequence>
<evidence type="ECO:0000256" key="1">
    <source>
        <dbReference type="SAM" id="MobiDB-lite"/>
    </source>
</evidence>
<dbReference type="Proteomes" id="UP001497516">
    <property type="component" value="Chromosome 1"/>
</dbReference>
<protein>
    <submittedName>
        <fullName evidence="2">Uncharacterized protein</fullName>
    </submittedName>
</protein>
<organism evidence="2 3">
    <name type="scientific">Linum trigynum</name>
    <dbReference type="NCBI Taxonomy" id="586398"/>
    <lineage>
        <taxon>Eukaryota</taxon>
        <taxon>Viridiplantae</taxon>
        <taxon>Streptophyta</taxon>
        <taxon>Embryophyta</taxon>
        <taxon>Tracheophyta</taxon>
        <taxon>Spermatophyta</taxon>
        <taxon>Magnoliopsida</taxon>
        <taxon>eudicotyledons</taxon>
        <taxon>Gunneridae</taxon>
        <taxon>Pentapetalae</taxon>
        <taxon>rosids</taxon>
        <taxon>fabids</taxon>
        <taxon>Malpighiales</taxon>
        <taxon>Linaceae</taxon>
        <taxon>Linum</taxon>
    </lineage>
</organism>
<name>A0AAV2CHA5_9ROSI</name>
<evidence type="ECO:0000313" key="3">
    <source>
        <dbReference type="Proteomes" id="UP001497516"/>
    </source>
</evidence>
<gene>
    <name evidence="2" type="ORF">LTRI10_LOCUS3634</name>
</gene>
<keyword evidence="3" id="KW-1185">Reference proteome</keyword>